<gene>
    <name evidence="1" type="ORF">C7476_12328</name>
</gene>
<evidence type="ECO:0000313" key="1">
    <source>
        <dbReference type="EMBL" id="RCW78599.1"/>
    </source>
</evidence>
<dbReference type="Proteomes" id="UP000253324">
    <property type="component" value="Unassembled WGS sequence"/>
</dbReference>
<comment type="caution">
    <text evidence="1">The sequence shown here is derived from an EMBL/GenBank/DDBJ whole genome shotgun (WGS) entry which is preliminary data.</text>
</comment>
<sequence>MICGVTWVSINEVASGDWAIGGDMLVSEISKGDRRRTRGIVRRAAPDDEATQ</sequence>
<evidence type="ECO:0008006" key="3">
    <source>
        <dbReference type="Google" id="ProtNLM"/>
    </source>
</evidence>
<dbReference type="AlphaFoldDB" id="A0A368YG33"/>
<accession>A0A368YG33</accession>
<protein>
    <recommendedName>
        <fullName evidence="3">4-oxalocrotonate tautomerase</fullName>
    </recommendedName>
</protein>
<keyword evidence="2" id="KW-1185">Reference proteome</keyword>
<organism evidence="1 2">
    <name type="scientific">Phyllobacterium bourgognense</name>
    <dbReference type="NCBI Taxonomy" id="314236"/>
    <lineage>
        <taxon>Bacteria</taxon>
        <taxon>Pseudomonadati</taxon>
        <taxon>Pseudomonadota</taxon>
        <taxon>Alphaproteobacteria</taxon>
        <taxon>Hyphomicrobiales</taxon>
        <taxon>Phyllobacteriaceae</taxon>
        <taxon>Phyllobacterium</taxon>
    </lineage>
</organism>
<proteinExistence type="predicted"/>
<reference evidence="1 2" key="1">
    <citation type="submission" date="2018-07" db="EMBL/GenBank/DDBJ databases">
        <title>Genomic Encyclopedia of Type Strains, Phase III (KMG-III): the genomes of soil and plant-associated and newly described type strains.</title>
        <authorList>
            <person name="Whitman W."/>
        </authorList>
    </citation>
    <scope>NUCLEOTIDE SEQUENCE [LARGE SCALE GENOMIC DNA]</scope>
    <source>
        <strain evidence="1 2">31-25a</strain>
    </source>
</reference>
<name>A0A368YG33_9HYPH</name>
<evidence type="ECO:0000313" key="2">
    <source>
        <dbReference type="Proteomes" id="UP000253324"/>
    </source>
</evidence>
<dbReference type="EMBL" id="QPJM01000023">
    <property type="protein sequence ID" value="RCW78599.1"/>
    <property type="molecule type" value="Genomic_DNA"/>
</dbReference>